<dbReference type="InterPro" id="IPR013783">
    <property type="entry name" value="Ig-like_fold"/>
</dbReference>
<evidence type="ECO:0000259" key="3">
    <source>
        <dbReference type="Pfam" id="PF10633"/>
    </source>
</evidence>
<keyword evidence="2" id="KW-0472">Membrane</keyword>
<feature type="compositionally biased region" description="Basic and acidic residues" evidence="1">
    <location>
        <begin position="2019"/>
        <end position="2065"/>
    </location>
</feature>
<evidence type="ECO:0000313" key="4">
    <source>
        <dbReference type="EMBL" id="OGF19903.1"/>
    </source>
</evidence>
<accession>A0A1F5S0C9</accession>
<dbReference type="Gene3D" id="2.60.40.10">
    <property type="entry name" value="Immunoglobulins"/>
    <property type="match status" value="2"/>
</dbReference>
<protein>
    <recommendedName>
        <fullName evidence="3">Alpha-galactosidase NEW3 domain-containing protein</fullName>
    </recommendedName>
</protein>
<evidence type="ECO:0000256" key="1">
    <source>
        <dbReference type="SAM" id="MobiDB-lite"/>
    </source>
</evidence>
<proteinExistence type="predicted"/>
<gene>
    <name evidence="4" type="ORF">A3D54_00625</name>
</gene>
<keyword evidence="2" id="KW-0812">Transmembrane</keyword>
<dbReference type="EMBL" id="MFFU01000001">
    <property type="protein sequence ID" value="OGF19903.1"/>
    <property type="molecule type" value="Genomic_DNA"/>
</dbReference>
<dbReference type="Proteomes" id="UP000177691">
    <property type="component" value="Unassembled WGS sequence"/>
</dbReference>
<name>A0A1F5S0C9_9BACT</name>
<feature type="domain" description="Alpha-galactosidase NEW3" evidence="3">
    <location>
        <begin position="1244"/>
        <end position="1314"/>
    </location>
</feature>
<dbReference type="InterPro" id="IPR018905">
    <property type="entry name" value="A-galactase_NEW3"/>
</dbReference>
<dbReference type="Pfam" id="PF10633">
    <property type="entry name" value="NPCBM_assoc"/>
    <property type="match status" value="1"/>
</dbReference>
<dbReference type="Pfam" id="PF17957">
    <property type="entry name" value="Big_7"/>
    <property type="match status" value="1"/>
</dbReference>
<feature type="region of interest" description="Disordered" evidence="1">
    <location>
        <begin position="2008"/>
        <end position="2072"/>
    </location>
</feature>
<reference evidence="4 5" key="1">
    <citation type="journal article" date="2016" name="Nat. Commun.">
        <title>Thousands of microbial genomes shed light on interconnected biogeochemical processes in an aquifer system.</title>
        <authorList>
            <person name="Anantharaman K."/>
            <person name="Brown C.T."/>
            <person name="Hug L.A."/>
            <person name="Sharon I."/>
            <person name="Castelle C.J."/>
            <person name="Probst A.J."/>
            <person name="Thomas B.C."/>
            <person name="Singh A."/>
            <person name="Wilkins M.J."/>
            <person name="Karaoz U."/>
            <person name="Brodie E.L."/>
            <person name="Williams K.H."/>
            <person name="Hubbard S.S."/>
            <person name="Banfield J.F."/>
        </authorList>
    </citation>
    <scope>NUCLEOTIDE SEQUENCE [LARGE SCALE GENOMIC DNA]</scope>
</reference>
<evidence type="ECO:0000313" key="5">
    <source>
        <dbReference type="Proteomes" id="UP000177691"/>
    </source>
</evidence>
<keyword evidence="2" id="KW-1133">Transmembrane helix</keyword>
<feature type="transmembrane region" description="Helical" evidence="2">
    <location>
        <begin position="1741"/>
        <end position="1760"/>
    </location>
</feature>
<comment type="caution">
    <text evidence="4">The sequence shown here is derived from an EMBL/GenBank/DDBJ whole genome shotgun (WGS) entry which is preliminary data.</text>
</comment>
<sequence>MHTRTAQGNLLYYCQDWNFEDKQCEGTWQLFQSILLDKEYSFAIPAQGGGFGEIIAIGAVHLDEAYNIISDIYPSIKNRDENWSEPIYQNEIVRVTYEYPLQNGNMIDVYARSQATYAYFDIFEAGTNNKVGRSGVIDKPEVQYIRVAGLQQPTDTFDFNVVKFTREDQEEDNSSDIDSTLKSFLEFDYIHDDQINTSHADGVLVYGESAVNIPRYRLWNDSKAFTAELNSNNVGGVPRWITVRANHERDQVIMASEDGSNDLNIQFLNATDSWANLTELTADIPNVAHRAFDLRVEDVSGDTLIVYENSSLGTNNQVAYRIWNGVNFSTETLLSTELANDAVEWVQLTSRPKTDAIMLLAHTGIGDLYAVEWNGTAFDSKKNTSLSLATASSTFEHFAFAWETDSTNGFVMYGEGNNLVYRIYDSNDPLGNYWSAEQTIALGNSLNSVRLCSDPKSDYIGIIVQDGGNDVNVRMWNGTTILASPPTEDGATEPNGANNANVACAWNNLGNYALFGFIDNAALAFDYFNFTKTNTWSTADLTVTSTTSNVASDDIAGLRFVGHPTTNETMAVALDILEDGSIIRWDGKDFQTVAASPFEASTVVLNGDQEGAMFDWDRFDPIPNVTNVTPVNINFLTSAVVNITANVTDNIRVSNVTINITLPNLSIRIRNLSDHNGDNIYNMSFVETQARGQYMVRVIANDTSTHKNINKSVTFNFSVGDSTAPNVTIFLPVNGSAFNQNSSIEFKVNATDSRNISKVFANITLPNADIRQLNLTNSTSADNYTGNFTETGAPGNYFVRIYANDTSNNLNNTQTTQFNVGDTTNPRVLNIVPVAGTNTARNATINISANVTDNINVSQVHANVTLPNATIRQINITNKTKDTYNMTFNETVATGIYNITFLVNDTTNNANRTEKTYFSVGDIVNATITLHTPVNNTNTTNTSLNFNFTAIDNLASALNCSLRLDNTINQTNSSTLNNTVTRFTIVNMSLGSHLWNVSCSDGTNRNVSQTRNFTIDFQYPNFFNLNTTPSTEDDLDPSRMINVTANVSDNHTGVGVVVLQYRLSGGTEFTNLTMQYNATTKLYNVSFNATNNGTYNLRVFANDSLGNYNHSAIINRSVQYDRTWTRTPAILTGVTGSLNINTSIGNFTVNNTGDFKLNFTINSSSRNTTFNQTNNFELAAQAVKFIMANDSINTTGVKTITLTINATPGATPTSQTMIGTIVNAPGQPFLQTLFDTPTGTVTKQQGDSVTFTATLRNIGEGNATNVTHNITVPDNWTITSGTTNQTIATFDSRESNEKTLTVTIPTNYATGLVTIVTNTSGLNQTGSNIGLFNLTQGNTVIVNVSAKTTLGAPTPDSGGAGGGGGGGGGVGGAGSASKVVKVAVGPGETIHTEETIRVLRGSEEGAIISVTNMYQNTFFENLEVNIEGFMSQYVKLTPLQKTAQEVYVNTINYDLWTERKPSSLDTASIFGHTIQVESITQDQATATLIINSEPLRFVLKKGQTITVDLDKDKKNDLAIALKDVFAERIGIEVHKLGVSDPKKIQFGETRQYKVEILAPSYLQKAKYDLTIKIAANMVALFPETAGFTMKPLTELRRVTLFVHEVNEKQANISLEQTFVDIRSMETAGFPTLRMYNLLGQMKQALNESRYEQAQQMGEQINRLKRDAFETDQLMKEVAEGIAKTQTQWLSVPETENALALAKKAFEREDFSTALQRAKDAQLSLVLETQGRINILWFVLRYWWALLLGAFAVALVGFGVYKHLSPLIIAERINNLDKEEETINTLLEEAQIACFKEQRLSTGEYEKITEQYHKRLQKIKQIRVSLRNRRVSILRTEQEITKLHYEETDLTAMMKEAQEEYLVKQKLSRRRFTDIYGTDKERLTEVQEEYAVLQEKLDKEELTKEYQLLLLFNKVYNTIEEIVIKSWRYLPLPSVSDTSKKKVQKVVDTMVDTTKIMLQKIKGAVHKTKSTKLYPKAYPQKKDDRTKFTKTITKDIAIKRERMKIQEEIEKERRERKRKTPEEKIRQQVKQQDEKERNTKNVQKGKNEDKEMRRSTKRMSKEELKKWFPGAFK</sequence>
<evidence type="ECO:0000256" key="2">
    <source>
        <dbReference type="SAM" id="Phobius"/>
    </source>
</evidence>
<organism evidence="4 5">
    <name type="scientific">Candidatus Falkowbacteria bacterium RIFCSPHIGHO2_02_FULL_45_15</name>
    <dbReference type="NCBI Taxonomy" id="1797987"/>
    <lineage>
        <taxon>Bacteria</taxon>
        <taxon>Candidatus Falkowiibacteriota</taxon>
    </lineage>
</organism>